<name>A0A4S8JM77_MUSBA</name>
<proteinExistence type="predicted"/>
<dbReference type="EMBL" id="PYDT01000004">
    <property type="protein sequence ID" value="THU62524.1"/>
    <property type="molecule type" value="Genomic_DNA"/>
</dbReference>
<protein>
    <submittedName>
        <fullName evidence="1">Uncharacterized protein</fullName>
    </submittedName>
</protein>
<evidence type="ECO:0000313" key="2">
    <source>
        <dbReference type="Proteomes" id="UP000317650"/>
    </source>
</evidence>
<gene>
    <name evidence="1" type="ORF">C4D60_Mb01t06050</name>
</gene>
<dbReference type="Proteomes" id="UP000317650">
    <property type="component" value="Chromosome 1"/>
</dbReference>
<accession>A0A4S8JM77</accession>
<dbReference type="AlphaFoldDB" id="A0A4S8JM77"/>
<sequence>MAAASERSSTEAHPSPLFLHRRLRRHDRNWVVFQVAATRVRVRVVADARGDAPFGRPSRSGALLCAASGLWMSTQS</sequence>
<organism evidence="1 2">
    <name type="scientific">Musa balbisiana</name>
    <name type="common">Banana</name>
    <dbReference type="NCBI Taxonomy" id="52838"/>
    <lineage>
        <taxon>Eukaryota</taxon>
        <taxon>Viridiplantae</taxon>
        <taxon>Streptophyta</taxon>
        <taxon>Embryophyta</taxon>
        <taxon>Tracheophyta</taxon>
        <taxon>Spermatophyta</taxon>
        <taxon>Magnoliopsida</taxon>
        <taxon>Liliopsida</taxon>
        <taxon>Zingiberales</taxon>
        <taxon>Musaceae</taxon>
        <taxon>Musa</taxon>
    </lineage>
</organism>
<keyword evidence="2" id="KW-1185">Reference proteome</keyword>
<comment type="caution">
    <text evidence="1">The sequence shown here is derived from an EMBL/GenBank/DDBJ whole genome shotgun (WGS) entry which is preliminary data.</text>
</comment>
<evidence type="ECO:0000313" key="1">
    <source>
        <dbReference type="EMBL" id="THU62524.1"/>
    </source>
</evidence>
<reference evidence="1 2" key="1">
    <citation type="journal article" date="2019" name="Nat. Plants">
        <title>Genome sequencing of Musa balbisiana reveals subgenome evolution and function divergence in polyploid bananas.</title>
        <authorList>
            <person name="Yao X."/>
        </authorList>
    </citation>
    <scope>NUCLEOTIDE SEQUENCE [LARGE SCALE GENOMIC DNA]</scope>
    <source>
        <strain evidence="2">cv. DH-PKW</strain>
        <tissue evidence="1">Leaves</tissue>
    </source>
</reference>